<protein>
    <submittedName>
        <fullName evidence="1">Uncharacterized protein</fullName>
    </submittedName>
</protein>
<reference evidence="1" key="1">
    <citation type="journal article" date="2023" name="Plant J.">
        <title>Genome sequences and population genomics provide insights into the demographic history, inbreeding, and mutation load of two 'living fossil' tree species of Dipteronia.</title>
        <authorList>
            <person name="Feng Y."/>
            <person name="Comes H.P."/>
            <person name="Chen J."/>
            <person name="Zhu S."/>
            <person name="Lu R."/>
            <person name="Zhang X."/>
            <person name="Li P."/>
            <person name="Qiu J."/>
            <person name="Olsen K.M."/>
            <person name="Qiu Y."/>
        </authorList>
    </citation>
    <scope>NUCLEOTIDE SEQUENCE</scope>
    <source>
        <strain evidence="1">KIB01</strain>
    </source>
</reference>
<name>A0AAD9X0J4_9ROSI</name>
<keyword evidence="2" id="KW-1185">Reference proteome</keyword>
<evidence type="ECO:0000313" key="2">
    <source>
        <dbReference type="Proteomes" id="UP001280121"/>
    </source>
</evidence>
<sequence length="119" mass="13850">MGPHHRLHRYDRNICKQHNSFLFCLPRIVHFLFMSLGSTSLEDNEVPKYGTESCSPEEVEDPSKKKLRFLLDFGDFCFCEELSFFDPCLNVWPTTSNRCKGLRTFAPDWGLDASIFLHS</sequence>
<gene>
    <name evidence="1" type="ORF">Ddye_016524</name>
</gene>
<dbReference type="Proteomes" id="UP001280121">
    <property type="component" value="Unassembled WGS sequence"/>
</dbReference>
<evidence type="ECO:0000313" key="1">
    <source>
        <dbReference type="EMBL" id="KAK2649035.1"/>
    </source>
</evidence>
<comment type="caution">
    <text evidence="1">The sequence shown here is derived from an EMBL/GenBank/DDBJ whole genome shotgun (WGS) entry which is preliminary data.</text>
</comment>
<accession>A0AAD9X0J4</accession>
<organism evidence="1 2">
    <name type="scientific">Dipteronia dyeriana</name>
    <dbReference type="NCBI Taxonomy" id="168575"/>
    <lineage>
        <taxon>Eukaryota</taxon>
        <taxon>Viridiplantae</taxon>
        <taxon>Streptophyta</taxon>
        <taxon>Embryophyta</taxon>
        <taxon>Tracheophyta</taxon>
        <taxon>Spermatophyta</taxon>
        <taxon>Magnoliopsida</taxon>
        <taxon>eudicotyledons</taxon>
        <taxon>Gunneridae</taxon>
        <taxon>Pentapetalae</taxon>
        <taxon>rosids</taxon>
        <taxon>malvids</taxon>
        <taxon>Sapindales</taxon>
        <taxon>Sapindaceae</taxon>
        <taxon>Hippocastanoideae</taxon>
        <taxon>Acereae</taxon>
        <taxon>Dipteronia</taxon>
    </lineage>
</organism>
<dbReference type="EMBL" id="JANJYI010000005">
    <property type="protein sequence ID" value="KAK2649035.1"/>
    <property type="molecule type" value="Genomic_DNA"/>
</dbReference>
<proteinExistence type="predicted"/>
<dbReference type="AlphaFoldDB" id="A0AAD9X0J4"/>